<reference evidence="4 5" key="1">
    <citation type="journal article" date="2019" name="Nat. Ecol. Evol.">
        <title>Megaphylogeny resolves global patterns of mushroom evolution.</title>
        <authorList>
            <person name="Varga T."/>
            <person name="Krizsan K."/>
            <person name="Foldi C."/>
            <person name="Dima B."/>
            <person name="Sanchez-Garcia M."/>
            <person name="Sanchez-Ramirez S."/>
            <person name="Szollosi G.J."/>
            <person name="Szarkandi J.G."/>
            <person name="Papp V."/>
            <person name="Albert L."/>
            <person name="Andreopoulos W."/>
            <person name="Angelini C."/>
            <person name="Antonin V."/>
            <person name="Barry K.W."/>
            <person name="Bougher N.L."/>
            <person name="Buchanan P."/>
            <person name="Buyck B."/>
            <person name="Bense V."/>
            <person name="Catcheside P."/>
            <person name="Chovatia M."/>
            <person name="Cooper J."/>
            <person name="Damon W."/>
            <person name="Desjardin D."/>
            <person name="Finy P."/>
            <person name="Geml J."/>
            <person name="Haridas S."/>
            <person name="Hughes K."/>
            <person name="Justo A."/>
            <person name="Karasinski D."/>
            <person name="Kautmanova I."/>
            <person name="Kiss B."/>
            <person name="Kocsube S."/>
            <person name="Kotiranta H."/>
            <person name="LaButti K.M."/>
            <person name="Lechner B.E."/>
            <person name="Liimatainen K."/>
            <person name="Lipzen A."/>
            <person name="Lukacs Z."/>
            <person name="Mihaltcheva S."/>
            <person name="Morgado L.N."/>
            <person name="Niskanen T."/>
            <person name="Noordeloos M.E."/>
            <person name="Ohm R.A."/>
            <person name="Ortiz-Santana B."/>
            <person name="Ovrebo C."/>
            <person name="Racz N."/>
            <person name="Riley R."/>
            <person name="Savchenko A."/>
            <person name="Shiryaev A."/>
            <person name="Soop K."/>
            <person name="Spirin V."/>
            <person name="Szebenyi C."/>
            <person name="Tomsovsky M."/>
            <person name="Tulloss R.E."/>
            <person name="Uehling J."/>
            <person name="Grigoriev I.V."/>
            <person name="Vagvolgyi C."/>
            <person name="Papp T."/>
            <person name="Martin F.M."/>
            <person name="Miettinen O."/>
            <person name="Hibbett D.S."/>
            <person name="Nagy L.G."/>
        </authorList>
    </citation>
    <scope>NUCLEOTIDE SEQUENCE [LARGE SCALE GENOMIC DNA]</scope>
    <source>
        <strain evidence="4 5">CBS 309.79</strain>
    </source>
</reference>
<organism evidence="4 5">
    <name type="scientific">Pterulicium gracile</name>
    <dbReference type="NCBI Taxonomy" id="1884261"/>
    <lineage>
        <taxon>Eukaryota</taxon>
        <taxon>Fungi</taxon>
        <taxon>Dikarya</taxon>
        <taxon>Basidiomycota</taxon>
        <taxon>Agaricomycotina</taxon>
        <taxon>Agaricomycetes</taxon>
        <taxon>Agaricomycetidae</taxon>
        <taxon>Agaricales</taxon>
        <taxon>Pleurotineae</taxon>
        <taxon>Pterulaceae</taxon>
        <taxon>Pterulicium</taxon>
    </lineage>
</organism>
<keyword evidence="5" id="KW-1185">Reference proteome</keyword>
<sequence>MSTQTTSTKGAALITGAAQGIGKAIALRLAADGFNVAVNDLSSNSENLEKVAEEIRAVGVKALTVYADVSVEAEVEKMVGAVVEEFGALNVVVANAGIMMWKSIDDLTAEEWDRVMSINLRSVFLAYKYGGRAMIAKGIKGKLIAACSVAGKIGKGMLASYTASKFAIRGLTQSAAQEYGRHGITVNGYAPGVIETPMLTYMDARFGETVPGGKTGDFIKFAEAQSLLGGGNGEVADIAGLVSYLASTEAKFITGQTINVNGGTFFD</sequence>
<protein>
    <submittedName>
        <fullName evidence="4">Acetoin reductase family protein</fullName>
    </submittedName>
</protein>
<dbReference type="InterPro" id="IPR002347">
    <property type="entry name" value="SDR_fam"/>
</dbReference>
<evidence type="ECO:0000313" key="5">
    <source>
        <dbReference type="Proteomes" id="UP000305067"/>
    </source>
</evidence>
<evidence type="ECO:0000256" key="1">
    <source>
        <dbReference type="ARBA" id="ARBA00022857"/>
    </source>
</evidence>
<dbReference type="Pfam" id="PF00106">
    <property type="entry name" value="adh_short"/>
    <property type="match status" value="1"/>
</dbReference>
<dbReference type="PROSITE" id="PS00061">
    <property type="entry name" value="ADH_SHORT"/>
    <property type="match status" value="1"/>
</dbReference>
<keyword evidence="1" id="KW-0521">NADP</keyword>
<proteinExistence type="inferred from homology"/>
<accession>A0A5C3Q4V6</accession>
<dbReference type="OrthoDB" id="498125at2759"/>
<dbReference type="PRINTS" id="PR00081">
    <property type="entry name" value="GDHRDH"/>
</dbReference>
<evidence type="ECO:0000313" key="3">
    <source>
        <dbReference type="EMBL" id="TFK95095.1"/>
    </source>
</evidence>
<dbReference type="EMBL" id="ML178900">
    <property type="protein sequence ID" value="TFK95228.1"/>
    <property type="molecule type" value="Genomic_DNA"/>
</dbReference>
<gene>
    <name evidence="4" type="ORF">BDV98DRAFT_578067</name>
    <name evidence="3" type="ORF">BDV98DRAFT_578362</name>
</gene>
<dbReference type="FunFam" id="3.40.50.720:FF:000084">
    <property type="entry name" value="Short-chain dehydrogenase reductase"/>
    <property type="match status" value="1"/>
</dbReference>
<dbReference type="AlphaFoldDB" id="A0A5C3Q4V6"/>
<dbReference type="PANTHER" id="PTHR42820:SF1">
    <property type="entry name" value="SHORT-CHAIN DEHYDROGENASE_REDUCTASE FAMILY PROTEIN"/>
    <property type="match status" value="1"/>
</dbReference>
<dbReference type="InterPro" id="IPR020904">
    <property type="entry name" value="Sc_DH/Rdtase_CS"/>
</dbReference>
<dbReference type="Gene3D" id="3.40.50.720">
    <property type="entry name" value="NAD(P)-binding Rossmann-like Domain"/>
    <property type="match status" value="1"/>
</dbReference>
<dbReference type="PRINTS" id="PR00080">
    <property type="entry name" value="SDRFAMILY"/>
</dbReference>
<comment type="similarity">
    <text evidence="2">Belongs to the short-chain dehydrogenases/reductases (SDR) family.</text>
</comment>
<name>A0A5C3Q4V6_9AGAR</name>
<evidence type="ECO:0000256" key="2">
    <source>
        <dbReference type="RuleBase" id="RU000363"/>
    </source>
</evidence>
<dbReference type="InterPro" id="IPR036291">
    <property type="entry name" value="NAD(P)-bd_dom_sf"/>
</dbReference>
<dbReference type="SUPFAM" id="SSF51735">
    <property type="entry name" value="NAD(P)-binding Rossmann-fold domains"/>
    <property type="match status" value="1"/>
</dbReference>
<dbReference type="PANTHER" id="PTHR42820">
    <property type="entry name" value="SHORT-CHAIN DEHYDROGENASE REDUCTASE"/>
    <property type="match status" value="1"/>
</dbReference>
<dbReference type="STRING" id="1884261.A0A5C3Q4V6"/>
<evidence type="ECO:0000313" key="4">
    <source>
        <dbReference type="EMBL" id="TFK95228.1"/>
    </source>
</evidence>
<dbReference type="Proteomes" id="UP000305067">
    <property type="component" value="Unassembled WGS sequence"/>
</dbReference>
<dbReference type="EMBL" id="ML178956">
    <property type="protein sequence ID" value="TFK95095.1"/>
    <property type="molecule type" value="Genomic_DNA"/>
</dbReference>